<dbReference type="AlphaFoldDB" id="A0A9P6LI04"/>
<sequence>MARNFQTGRVPAFTFLPILASMIVAMLIVVIIASGSRPGVGDKMAFMKVDATNLNIPAKLGGSQYLQDMSKVSGADLVGQDATTATLQISNIYYVTLLGACGHGNGETVCSYRRIGYWFDPWIELKLDATSIAGTFSENLTNALNNYAKTSSFFGVAYIFAFGLSILASIASVISGRFGRAGIAGAVMSSTATICLLAASVAATIIFNKVESAMNDEFNRIGISSELGLLLVPTWIAFAFSLLASILMSMKTRNVVPARGMKGPTSGMVTGQPNVIHVNVNVNNGPRPLTLLKRVQTWGQHKYTQIGTAGGPKYGRSRAGGGEFDDNTALITHNETPDMDKNVHESSGIAMVPLDHKGSKDMNMAYESYTGRAI</sequence>
<proteinExistence type="predicted"/>
<gene>
    <name evidence="2" type="ORF">CkaCkLH20_09283</name>
</gene>
<evidence type="ECO:0000313" key="3">
    <source>
        <dbReference type="Proteomes" id="UP000781932"/>
    </source>
</evidence>
<dbReference type="InterPro" id="IPR052413">
    <property type="entry name" value="SUR7_domain"/>
</dbReference>
<dbReference type="GeneID" id="62165072"/>
<evidence type="ECO:0000256" key="1">
    <source>
        <dbReference type="SAM" id="Phobius"/>
    </source>
</evidence>
<keyword evidence="3" id="KW-1185">Reference proteome</keyword>
<reference evidence="2" key="2">
    <citation type="submission" date="2020-11" db="EMBL/GenBank/DDBJ databases">
        <title>Whole genome sequencing of Colletotrichum sp.</title>
        <authorList>
            <person name="Li H."/>
        </authorList>
    </citation>
    <scope>NUCLEOTIDE SEQUENCE</scope>
    <source>
        <strain evidence="2">CkLH20</strain>
    </source>
</reference>
<dbReference type="GO" id="GO:0051285">
    <property type="term" value="C:cell cortex of cell tip"/>
    <property type="evidence" value="ECO:0007669"/>
    <property type="project" value="TreeGrafter"/>
</dbReference>
<evidence type="ECO:0008006" key="4">
    <source>
        <dbReference type="Google" id="ProtNLM"/>
    </source>
</evidence>
<dbReference type="OrthoDB" id="4480814at2759"/>
<keyword evidence="1" id="KW-0812">Transmembrane</keyword>
<dbReference type="RefSeq" id="XP_038742581.1">
    <property type="nucleotide sequence ID" value="XM_038891998.1"/>
</dbReference>
<reference evidence="2" key="1">
    <citation type="submission" date="2020-03" db="EMBL/GenBank/DDBJ databases">
        <authorList>
            <person name="He L."/>
        </authorList>
    </citation>
    <scope>NUCLEOTIDE SEQUENCE</scope>
    <source>
        <strain evidence="2">CkLH20</strain>
    </source>
</reference>
<dbReference type="GO" id="GO:0031505">
    <property type="term" value="P:fungal-type cell wall organization"/>
    <property type="evidence" value="ECO:0007669"/>
    <property type="project" value="TreeGrafter"/>
</dbReference>
<dbReference type="Proteomes" id="UP000781932">
    <property type="component" value="Unassembled WGS sequence"/>
</dbReference>
<feature type="transmembrane region" description="Helical" evidence="1">
    <location>
        <begin position="12"/>
        <end position="34"/>
    </location>
</feature>
<feature type="transmembrane region" description="Helical" evidence="1">
    <location>
        <begin position="153"/>
        <end position="174"/>
    </location>
</feature>
<evidence type="ECO:0000313" key="2">
    <source>
        <dbReference type="EMBL" id="KAF9873120.1"/>
    </source>
</evidence>
<organism evidence="2 3">
    <name type="scientific">Colletotrichum karsti</name>
    <dbReference type="NCBI Taxonomy" id="1095194"/>
    <lineage>
        <taxon>Eukaryota</taxon>
        <taxon>Fungi</taxon>
        <taxon>Dikarya</taxon>
        <taxon>Ascomycota</taxon>
        <taxon>Pezizomycotina</taxon>
        <taxon>Sordariomycetes</taxon>
        <taxon>Hypocreomycetidae</taxon>
        <taxon>Glomerellales</taxon>
        <taxon>Glomerellaceae</taxon>
        <taxon>Colletotrichum</taxon>
        <taxon>Colletotrichum boninense species complex</taxon>
    </lineage>
</organism>
<dbReference type="PANTHER" id="PTHR28019:SF2">
    <property type="entry name" value="CELL MEMBRANE PROTEIN YLR413W-RELATED"/>
    <property type="match status" value="1"/>
</dbReference>
<comment type="caution">
    <text evidence="2">The sequence shown here is derived from an EMBL/GenBank/DDBJ whole genome shotgun (WGS) entry which is preliminary data.</text>
</comment>
<dbReference type="EMBL" id="JAATWM020000033">
    <property type="protein sequence ID" value="KAF9873120.1"/>
    <property type="molecule type" value="Genomic_DNA"/>
</dbReference>
<feature type="transmembrane region" description="Helical" evidence="1">
    <location>
        <begin position="227"/>
        <end position="249"/>
    </location>
</feature>
<name>A0A9P6LI04_9PEZI</name>
<keyword evidence="1" id="KW-0472">Membrane</keyword>
<keyword evidence="1" id="KW-1133">Transmembrane helix</keyword>
<dbReference type="Pfam" id="PF06687">
    <property type="entry name" value="SUR7"/>
    <property type="match status" value="1"/>
</dbReference>
<dbReference type="PANTHER" id="PTHR28019">
    <property type="entry name" value="CELL MEMBRANE PROTEIN YLR413W-RELATED"/>
    <property type="match status" value="1"/>
</dbReference>
<dbReference type="GO" id="GO:0005886">
    <property type="term" value="C:plasma membrane"/>
    <property type="evidence" value="ECO:0007669"/>
    <property type="project" value="InterPro"/>
</dbReference>
<protein>
    <recommendedName>
        <fullName evidence="4">SUR7 protein</fullName>
    </recommendedName>
</protein>
<accession>A0A9P6LI04</accession>
<dbReference type="InterPro" id="IPR009571">
    <property type="entry name" value="SUR7/Rim9-like_fungi"/>
</dbReference>
<feature type="transmembrane region" description="Helical" evidence="1">
    <location>
        <begin position="186"/>
        <end position="207"/>
    </location>
</feature>